<feature type="transmembrane region" description="Helical" evidence="13">
    <location>
        <begin position="96"/>
        <end position="122"/>
    </location>
</feature>
<comment type="similarity">
    <text evidence="3">Belongs to the multi antimicrobial extrusion (MATE) (TC 2.A.66.1) family.</text>
</comment>
<gene>
    <name evidence="14" type="ORF">IAA84_07260</name>
</gene>
<comment type="function">
    <text evidence="1">Multidrug efflux pump.</text>
</comment>
<dbReference type="InterPro" id="IPR050222">
    <property type="entry name" value="MATE_MdtK"/>
</dbReference>
<evidence type="ECO:0000256" key="7">
    <source>
        <dbReference type="ARBA" id="ARBA00022475"/>
    </source>
</evidence>
<feature type="transmembrane region" description="Helical" evidence="13">
    <location>
        <begin position="51"/>
        <end position="76"/>
    </location>
</feature>
<dbReference type="AlphaFoldDB" id="A0A9D1K5Y3"/>
<feature type="transmembrane region" description="Helical" evidence="13">
    <location>
        <begin position="12"/>
        <end position="31"/>
    </location>
</feature>
<name>A0A9D1K5Y3_9FIRM</name>
<feature type="transmembrane region" description="Helical" evidence="13">
    <location>
        <begin position="385"/>
        <end position="410"/>
    </location>
</feature>
<accession>A0A9D1K5Y3</accession>
<evidence type="ECO:0000256" key="2">
    <source>
        <dbReference type="ARBA" id="ARBA00004651"/>
    </source>
</evidence>
<keyword evidence="9 13" id="KW-1133">Transmembrane helix</keyword>
<dbReference type="GO" id="GO:0015297">
    <property type="term" value="F:antiporter activity"/>
    <property type="evidence" value="ECO:0007669"/>
    <property type="project" value="UniProtKB-KW"/>
</dbReference>
<dbReference type="NCBIfam" id="TIGR00797">
    <property type="entry name" value="matE"/>
    <property type="match status" value="1"/>
</dbReference>
<evidence type="ECO:0000256" key="13">
    <source>
        <dbReference type="SAM" id="Phobius"/>
    </source>
</evidence>
<evidence type="ECO:0000313" key="14">
    <source>
        <dbReference type="EMBL" id="HIS92801.1"/>
    </source>
</evidence>
<evidence type="ECO:0000256" key="3">
    <source>
        <dbReference type="ARBA" id="ARBA00010199"/>
    </source>
</evidence>
<feature type="transmembrane region" description="Helical" evidence="13">
    <location>
        <begin position="134"/>
        <end position="155"/>
    </location>
</feature>
<keyword evidence="10" id="KW-0406">Ion transport</keyword>
<dbReference type="EMBL" id="DVJN01000146">
    <property type="protein sequence ID" value="HIS92801.1"/>
    <property type="molecule type" value="Genomic_DNA"/>
</dbReference>
<evidence type="ECO:0000256" key="12">
    <source>
        <dbReference type="ARBA" id="ARBA00031636"/>
    </source>
</evidence>
<feature type="transmembrane region" description="Helical" evidence="13">
    <location>
        <begin position="255"/>
        <end position="276"/>
    </location>
</feature>
<proteinExistence type="inferred from homology"/>
<organism evidence="14 15">
    <name type="scientific">Candidatus Alectryocaccomicrobium excrementavium</name>
    <dbReference type="NCBI Taxonomy" id="2840668"/>
    <lineage>
        <taxon>Bacteria</taxon>
        <taxon>Bacillati</taxon>
        <taxon>Bacillota</taxon>
        <taxon>Clostridia</taxon>
        <taxon>Candidatus Alectryocaccomicrobium</taxon>
    </lineage>
</organism>
<keyword evidence="7" id="KW-1003">Cell membrane</keyword>
<dbReference type="GO" id="GO:0006811">
    <property type="term" value="P:monoatomic ion transport"/>
    <property type="evidence" value="ECO:0007669"/>
    <property type="project" value="UniProtKB-KW"/>
</dbReference>
<feature type="transmembrane region" description="Helical" evidence="13">
    <location>
        <begin position="315"/>
        <end position="335"/>
    </location>
</feature>
<evidence type="ECO:0000313" key="15">
    <source>
        <dbReference type="Proteomes" id="UP000824140"/>
    </source>
</evidence>
<evidence type="ECO:0000256" key="11">
    <source>
        <dbReference type="ARBA" id="ARBA00023136"/>
    </source>
</evidence>
<keyword evidence="6" id="KW-0050">Antiport</keyword>
<evidence type="ECO:0000256" key="6">
    <source>
        <dbReference type="ARBA" id="ARBA00022449"/>
    </source>
</evidence>
<evidence type="ECO:0000256" key="8">
    <source>
        <dbReference type="ARBA" id="ARBA00022692"/>
    </source>
</evidence>
<dbReference type="InterPro" id="IPR002528">
    <property type="entry name" value="MATE_fam"/>
</dbReference>
<keyword evidence="8 13" id="KW-0812">Transmembrane</keyword>
<dbReference type="CDD" id="cd13138">
    <property type="entry name" value="MATE_yoeA_like"/>
    <property type="match status" value="1"/>
</dbReference>
<sequence length="456" mass="48544">MQKNLTRGNVFATMSVFALPMLLGNILQQAYNVVDTWVVGQFVGADALAGVGSSFTLMTFLTSILLGLCMGSGVVFSTCFGRQDEAALQTSVGNSFVLALAVALALTAIPLACVDGIVRWLNTPAEIISLTRDYLYIVFWGIPAVFLYNFFAAYLKAMGNSLVPLVFLGISTVLNIALDLWFVVTFQLGAAGAALATIIAQYVAGIGIAVYVCRKSAVVRGALRRLHPTLSGMRQIAGCSIFTCLQQSVMNLGILLVQGLVNSFGTIVMAAFAAAVKIDSFAYMPAQEYANAFSTFLAQNAGAGRVDRVKRGIRCAMITSLSYCAAASLALWFLAEKLMLIFVSPSETQILQEGVRYLHIEGAFYCGIGLLFLLYGLYRSLGKPAMSLVLTVVSLGTRVVLANVLAAIPAIGVVGIWWSVPIGWFLADIVGLFALRKSGKSLFAPLPGNAVGNSLL</sequence>
<dbReference type="PIRSF" id="PIRSF006603">
    <property type="entry name" value="DinF"/>
    <property type="match status" value="1"/>
</dbReference>
<evidence type="ECO:0000256" key="4">
    <source>
        <dbReference type="ARBA" id="ARBA00020268"/>
    </source>
</evidence>
<evidence type="ECO:0000256" key="10">
    <source>
        <dbReference type="ARBA" id="ARBA00023065"/>
    </source>
</evidence>
<feature type="transmembrane region" description="Helical" evidence="13">
    <location>
        <begin position="232"/>
        <end position="249"/>
    </location>
</feature>
<feature type="transmembrane region" description="Helical" evidence="13">
    <location>
        <begin position="190"/>
        <end position="212"/>
    </location>
</feature>
<comment type="caution">
    <text evidence="14">The sequence shown here is derived from an EMBL/GenBank/DDBJ whole genome shotgun (WGS) entry which is preliminary data.</text>
</comment>
<keyword evidence="11 13" id="KW-0472">Membrane</keyword>
<keyword evidence="5" id="KW-0813">Transport</keyword>
<dbReference type="InterPro" id="IPR048279">
    <property type="entry name" value="MdtK-like"/>
</dbReference>
<dbReference type="GO" id="GO:0042910">
    <property type="term" value="F:xenobiotic transmembrane transporter activity"/>
    <property type="evidence" value="ECO:0007669"/>
    <property type="project" value="InterPro"/>
</dbReference>
<dbReference type="PANTHER" id="PTHR43298:SF2">
    <property type="entry name" value="FMN_FAD EXPORTER YEEO-RELATED"/>
    <property type="match status" value="1"/>
</dbReference>
<feature type="transmembrane region" description="Helical" evidence="13">
    <location>
        <begin position="355"/>
        <end position="378"/>
    </location>
</feature>
<evidence type="ECO:0000256" key="9">
    <source>
        <dbReference type="ARBA" id="ARBA00022989"/>
    </source>
</evidence>
<comment type="subcellular location">
    <subcellularLocation>
        <location evidence="2">Cell membrane</location>
        <topology evidence="2">Multi-pass membrane protein</topology>
    </subcellularLocation>
</comment>
<protein>
    <recommendedName>
        <fullName evidence="4">Probable multidrug resistance protein NorM</fullName>
    </recommendedName>
    <alternativeName>
        <fullName evidence="12">Multidrug-efflux transporter</fullName>
    </alternativeName>
</protein>
<feature type="transmembrane region" description="Helical" evidence="13">
    <location>
        <begin position="162"/>
        <end position="184"/>
    </location>
</feature>
<reference evidence="14" key="1">
    <citation type="submission" date="2020-10" db="EMBL/GenBank/DDBJ databases">
        <authorList>
            <person name="Gilroy R."/>
        </authorList>
    </citation>
    <scope>NUCLEOTIDE SEQUENCE</scope>
    <source>
        <strain evidence="14">13766</strain>
    </source>
</reference>
<dbReference type="Pfam" id="PF01554">
    <property type="entry name" value="MatE"/>
    <property type="match status" value="2"/>
</dbReference>
<evidence type="ECO:0000256" key="5">
    <source>
        <dbReference type="ARBA" id="ARBA00022448"/>
    </source>
</evidence>
<dbReference type="PANTHER" id="PTHR43298">
    <property type="entry name" value="MULTIDRUG RESISTANCE PROTEIN NORM-RELATED"/>
    <property type="match status" value="1"/>
</dbReference>
<dbReference type="Proteomes" id="UP000824140">
    <property type="component" value="Unassembled WGS sequence"/>
</dbReference>
<evidence type="ECO:0000256" key="1">
    <source>
        <dbReference type="ARBA" id="ARBA00003408"/>
    </source>
</evidence>
<feature type="transmembrane region" description="Helical" evidence="13">
    <location>
        <begin position="416"/>
        <end position="435"/>
    </location>
</feature>
<reference evidence="14" key="2">
    <citation type="journal article" date="2021" name="PeerJ">
        <title>Extensive microbial diversity within the chicken gut microbiome revealed by metagenomics and culture.</title>
        <authorList>
            <person name="Gilroy R."/>
            <person name="Ravi A."/>
            <person name="Getino M."/>
            <person name="Pursley I."/>
            <person name="Horton D.L."/>
            <person name="Alikhan N.F."/>
            <person name="Baker D."/>
            <person name="Gharbi K."/>
            <person name="Hall N."/>
            <person name="Watson M."/>
            <person name="Adriaenssens E.M."/>
            <person name="Foster-Nyarko E."/>
            <person name="Jarju S."/>
            <person name="Secka A."/>
            <person name="Antonio M."/>
            <person name="Oren A."/>
            <person name="Chaudhuri R.R."/>
            <person name="La Ragione R."/>
            <person name="Hildebrand F."/>
            <person name="Pallen M.J."/>
        </authorList>
    </citation>
    <scope>NUCLEOTIDE SEQUENCE</scope>
    <source>
        <strain evidence="14">13766</strain>
    </source>
</reference>
<dbReference type="GO" id="GO:0005886">
    <property type="term" value="C:plasma membrane"/>
    <property type="evidence" value="ECO:0007669"/>
    <property type="project" value="UniProtKB-SubCell"/>
</dbReference>